<feature type="domain" description="DUF6896" evidence="1">
    <location>
        <begin position="2"/>
        <end position="92"/>
    </location>
</feature>
<dbReference type="Proteomes" id="UP000030185">
    <property type="component" value="Unassembled WGS sequence"/>
</dbReference>
<proteinExistence type="predicted"/>
<sequence>MGTLKYEGGEISFRFHGYGCQFNFSGLIIDYDYGQPPDFNYEGFDSWKLFQFILSQKKYENLKDEPLFNSIILEMDSRKIIEKVNPQYHTFKLVE</sequence>
<dbReference type="InterPro" id="IPR054191">
    <property type="entry name" value="DUF6896"/>
</dbReference>
<dbReference type="EMBL" id="BBLT01000002">
    <property type="protein sequence ID" value="GAL84351.1"/>
    <property type="molecule type" value="Genomic_DNA"/>
</dbReference>
<evidence type="ECO:0000313" key="2">
    <source>
        <dbReference type="EMBL" id="GAL84351.1"/>
    </source>
</evidence>
<protein>
    <recommendedName>
        <fullName evidence="1">DUF6896 domain-containing protein</fullName>
    </recommendedName>
</protein>
<comment type="caution">
    <text evidence="2">The sequence shown here is derived from an EMBL/GenBank/DDBJ whole genome shotgun (WGS) entry which is preliminary data.</text>
</comment>
<name>A0A098LBR2_9BACT</name>
<organism evidence="2 3">
    <name type="scientific">Sporocytophaga myxococcoides</name>
    <dbReference type="NCBI Taxonomy" id="153721"/>
    <lineage>
        <taxon>Bacteria</taxon>
        <taxon>Pseudomonadati</taxon>
        <taxon>Bacteroidota</taxon>
        <taxon>Cytophagia</taxon>
        <taxon>Cytophagales</taxon>
        <taxon>Cytophagaceae</taxon>
        <taxon>Sporocytophaga</taxon>
    </lineage>
</organism>
<evidence type="ECO:0000259" key="1">
    <source>
        <dbReference type="Pfam" id="PF21837"/>
    </source>
</evidence>
<reference evidence="2 3" key="1">
    <citation type="submission" date="2014-09" db="EMBL/GenBank/DDBJ databases">
        <title>Sporocytophaga myxococcoides PG-01 genome sequencing.</title>
        <authorList>
            <person name="Liu L."/>
            <person name="Gao P.J."/>
            <person name="Chen G.J."/>
            <person name="Wang L.S."/>
        </authorList>
    </citation>
    <scope>NUCLEOTIDE SEQUENCE [LARGE SCALE GENOMIC DNA]</scope>
    <source>
        <strain evidence="2 3">PG-01</strain>
    </source>
</reference>
<dbReference type="AlphaFoldDB" id="A0A098LBR2"/>
<accession>A0A098LBR2</accession>
<dbReference type="Pfam" id="PF21837">
    <property type="entry name" value="DUF6896"/>
    <property type="match status" value="1"/>
</dbReference>
<gene>
    <name evidence="2" type="ORF">MYP_1579</name>
</gene>
<keyword evidence="3" id="KW-1185">Reference proteome</keyword>
<dbReference type="OrthoDB" id="8480543at2"/>
<evidence type="ECO:0000313" key="3">
    <source>
        <dbReference type="Proteomes" id="UP000030185"/>
    </source>
</evidence>